<dbReference type="InterPro" id="IPR018060">
    <property type="entry name" value="HTH_AraC"/>
</dbReference>
<dbReference type="PANTHER" id="PTHR11019:SF159">
    <property type="entry name" value="TRANSCRIPTIONAL REGULATOR-RELATED"/>
    <property type="match status" value="1"/>
</dbReference>
<gene>
    <name evidence="7" type="ORF">DF183_16000</name>
</gene>
<dbReference type="GO" id="GO:0043565">
    <property type="term" value="F:sequence-specific DNA binding"/>
    <property type="evidence" value="ECO:0007669"/>
    <property type="project" value="InterPro"/>
</dbReference>
<dbReference type="PRINTS" id="PR00032">
    <property type="entry name" value="HTHARAC"/>
</dbReference>
<dbReference type="Pfam" id="PF12833">
    <property type="entry name" value="HTH_18"/>
    <property type="match status" value="1"/>
</dbReference>
<organism evidence="7 8">
    <name type="scientific">Alcaligenes faecalis</name>
    <dbReference type="NCBI Taxonomy" id="511"/>
    <lineage>
        <taxon>Bacteria</taxon>
        <taxon>Pseudomonadati</taxon>
        <taxon>Pseudomonadota</taxon>
        <taxon>Betaproteobacteria</taxon>
        <taxon>Burkholderiales</taxon>
        <taxon>Alcaligenaceae</taxon>
        <taxon>Alcaligenes</taxon>
    </lineage>
</organism>
<dbReference type="PROSITE" id="PS01124">
    <property type="entry name" value="HTH_ARAC_FAMILY_2"/>
    <property type="match status" value="1"/>
</dbReference>
<dbReference type="Pfam" id="PF02311">
    <property type="entry name" value="AraC_binding"/>
    <property type="match status" value="1"/>
</dbReference>
<dbReference type="InterPro" id="IPR018062">
    <property type="entry name" value="HTH_AraC-typ_CS"/>
</dbReference>
<dbReference type="AlphaFoldDB" id="A0A2U2BH18"/>
<dbReference type="InterPro" id="IPR003313">
    <property type="entry name" value="AraC-bd"/>
</dbReference>
<dbReference type="RefSeq" id="WP_086060664.1">
    <property type="nucleotide sequence ID" value="NZ_MSZP01000001.1"/>
</dbReference>
<keyword evidence="5" id="KW-0804">Transcription</keyword>
<dbReference type="EMBL" id="QEXO01000004">
    <property type="protein sequence ID" value="PWE13314.1"/>
    <property type="molecule type" value="Genomic_DNA"/>
</dbReference>
<dbReference type="GO" id="GO:0003700">
    <property type="term" value="F:DNA-binding transcription factor activity"/>
    <property type="evidence" value="ECO:0007669"/>
    <property type="project" value="InterPro"/>
</dbReference>
<keyword evidence="4" id="KW-0010">Activator</keyword>
<dbReference type="InterPro" id="IPR009057">
    <property type="entry name" value="Homeodomain-like_sf"/>
</dbReference>
<dbReference type="Proteomes" id="UP000245216">
    <property type="component" value="Unassembled WGS sequence"/>
</dbReference>
<evidence type="ECO:0000256" key="4">
    <source>
        <dbReference type="ARBA" id="ARBA00023159"/>
    </source>
</evidence>
<evidence type="ECO:0000256" key="3">
    <source>
        <dbReference type="ARBA" id="ARBA00023125"/>
    </source>
</evidence>
<reference evidence="7 8" key="1">
    <citation type="submission" date="2018-05" db="EMBL/GenBank/DDBJ databases">
        <title>Genome Sequence of an Efficient Indole-Degrading Bacterium, Alcaligenes sp.YBY.</title>
        <authorList>
            <person name="Yang B."/>
        </authorList>
    </citation>
    <scope>NUCLEOTIDE SEQUENCE [LARGE SCALE GENOMIC DNA]</scope>
    <source>
        <strain evidence="7 8">YBY</strain>
    </source>
</reference>
<evidence type="ECO:0000313" key="8">
    <source>
        <dbReference type="Proteomes" id="UP000245216"/>
    </source>
</evidence>
<dbReference type="FunFam" id="1.10.10.60:FF:000132">
    <property type="entry name" value="AraC family transcriptional regulator"/>
    <property type="match status" value="1"/>
</dbReference>
<dbReference type="SUPFAM" id="SSF51182">
    <property type="entry name" value="RmlC-like cupins"/>
    <property type="match status" value="1"/>
</dbReference>
<keyword evidence="2" id="KW-0805">Transcription regulation</keyword>
<dbReference type="STRING" id="511.UZ73_17095"/>
<evidence type="ECO:0000256" key="5">
    <source>
        <dbReference type="ARBA" id="ARBA00023163"/>
    </source>
</evidence>
<evidence type="ECO:0000256" key="1">
    <source>
        <dbReference type="ARBA" id="ARBA00022491"/>
    </source>
</evidence>
<reference evidence="7 8" key="2">
    <citation type="submission" date="2018-05" db="EMBL/GenBank/DDBJ databases">
        <authorList>
            <person name="Lanie J.A."/>
            <person name="Ng W.-L."/>
            <person name="Kazmierczak K.M."/>
            <person name="Andrzejewski T.M."/>
            <person name="Davidsen T.M."/>
            <person name="Wayne K.J."/>
            <person name="Tettelin H."/>
            <person name="Glass J.I."/>
            <person name="Rusch D."/>
            <person name="Podicherti R."/>
            <person name="Tsui H.-C.T."/>
            <person name="Winkler M.E."/>
        </authorList>
    </citation>
    <scope>NUCLEOTIDE SEQUENCE [LARGE SCALE GENOMIC DNA]</scope>
    <source>
        <strain evidence="7 8">YBY</strain>
    </source>
</reference>
<dbReference type="CDD" id="cd06124">
    <property type="entry name" value="cupin_NimR-like_N"/>
    <property type="match status" value="1"/>
</dbReference>
<dbReference type="PANTHER" id="PTHR11019">
    <property type="entry name" value="HTH-TYPE TRANSCRIPTIONAL REGULATOR NIMR"/>
    <property type="match status" value="1"/>
</dbReference>
<dbReference type="PROSITE" id="PS00041">
    <property type="entry name" value="HTH_ARAC_FAMILY_1"/>
    <property type="match status" value="1"/>
</dbReference>
<dbReference type="InterPro" id="IPR011051">
    <property type="entry name" value="RmlC_Cupin_sf"/>
</dbReference>
<dbReference type="Gene3D" id="1.10.10.60">
    <property type="entry name" value="Homeodomain-like"/>
    <property type="match status" value="2"/>
</dbReference>
<keyword evidence="1" id="KW-0678">Repressor</keyword>
<dbReference type="SUPFAM" id="SSF46689">
    <property type="entry name" value="Homeodomain-like"/>
    <property type="match status" value="1"/>
</dbReference>
<dbReference type="InterPro" id="IPR014710">
    <property type="entry name" value="RmlC-like_jellyroll"/>
</dbReference>
<accession>A0A2U2BH18</accession>
<evidence type="ECO:0000259" key="6">
    <source>
        <dbReference type="PROSITE" id="PS01124"/>
    </source>
</evidence>
<dbReference type="Gene3D" id="2.60.120.10">
    <property type="entry name" value="Jelly Rolls"/>
    <property type="match status" value="1"/>
</dbReference>
<keyword evidence="3" id="KW-0238">DNA-binding</keyword>
<protein>
    <submittedName>
        <fullName evidence="7">AraC family transcriptional regulator</fullName>
    </submittedName>
</protein>
<dbReference type="SMART" id="SM00342">
    <property type="entry name" value="HTH_ARAC"/>
    <property type="match status" value="1"/>
</dbReference>
<proteinExistence type="predicted"/>
<name>A0A2U2BH18_ALCFA</name>
<comment type="caution">
    <text evidence="7">The sequence shown here is derived from an EMBL/GenBank/DDBJ whole genome shotgun (WGS) entry which is preliminary data.</text>
</comment>
<dbReference type="InterPro" id="IPR020449">
    <property type="entry name" value="Tscrpt_reg_AraC-type_HTH"/>
</dbReference>
<sequence length="268" mass="30321">MGQLVLDPLIHIPVELAKMPISGLAADYPDGHLIQEHQHVRAQFLYAVQGVMVIDAQEGRWVVPPSRGVWLQPGRPHTVRMRGQVKMRTIFVDEDAAPGLPARNCVLDVSPLLRELILEASRIPLVYAQDSRDGRLMRLLLDELRELPVLPFHLPWPEEPRLLLVCRHLEASPDDDRDADAWAKQLAMSVKTFHRLFRRHTGISFGQWRQFARLLGSLEGLAAGEPVVQVALQHGYASQSAYAAVFRRHFGVTPREFYRSKESVDEAA</sequence>
<evidence type="ECO:0000256" key="2">
    <source>
        <dbReference type="ARBA" id="ARBA00023015"/>
    </source>
</evidence>
<feature type="domain" description="HTH araC/xylS-type" evidence="6">
    <location>
        <begin position="163"/>
        <end position="260"/>
    </location>
</feature>
<evidence type="ECO:0000313" key="7">
    <source>
        <dbReference type="EMBL" id="PWE13314.1"/>
    </source>
</evidence>